<reference evidence="1" key="1">
    <citation type="journal article" date="2018" name="Virology">
        <title>A giant virus infecting green algae encodes key fermentation genes.</title>
        <authorList>
            <person name="Schvarcz C.R."/>
            <person name="Steward G.F."/>
        </authorList>
    </citation>
    <scope>NUCLEOTIDE SEQUENCE [LARGE SCALE GENOMIC DNA]</scope>
</reference>
<organism evidence="1">
    <name type="scientific">Tetraselmis virus 1</name>
    <dbReference type="NCBI Taxonomy" id="2060617"/>
    <lineage>
        <taxon>Viruses</taxon>
        <taxon>Varidnaviria</taxon>
        <taxon>Bamfordvirae</taxon>
        <taxon>Nucleocytoviricota</taxon>
        <taxon>Megaviricetes</taxon>
        <taxon>Imitervirales</taxon>
        <taxon>Allomimiviridae</taxon>
        <taxon>Oceanusvirus</taxon>
        <taxon>Oceanusvirus kaneohense</taxon>
    </lineage>
</organism>
<name>A0A2P0VN22_9VIRU</name>
<keyword evidence="2" id="KW-1185">Reference proteome</keyword>
<dbReference type="Proteomes" id="UP000244773">
    <property type="component" value="Segment"/>
</dbReference>
<accession>A0A2P0VN22</accession>
<dbReference type="EMBL" id="KY322437">
    <property type="protein sequence ID" value="AUF82312.1"/>
    <property type="molecule type" value="Genomic_DNA"/>
</dbReference>
<evidence type="ECO:0000313" key="1">
    <source>
        <dbReference type="EMBL" id="AUF82312.1"/>
    </source>
</evidence>
<sequence>MTRDWFNQICEEIKYQEKPIEISKNGHEPVSLRRLFKESFSCLVEERWIWDLYYRPLRMREFWDESRAEKYFYATTFSVFILKYSYGSDISTTSTRHLHRHTVLTCYLDSIVDMGWLSWAKQFGMAVFGLIPDIPPFDPNQPVGFRSSIEEDFPRLRLLAEGPHKMEIMKSLLEAAAVEKTRDSATSFQDIARYRMESNLVCIRPFIPAMGDLLQPLAMMYSFFDDAMDVIEDVDAGQPSYLTNNEDIRRGGNIARAAMSELNSLSKVDWSWLAQAAILLSEVNAMLQISLSINEYNNIENIGKHLFVRIAVLFFIILQ</sequence>
<evidence type="ECO:0000313" key="2">
    <source>
        <dbReference type="Proteomes" id="UP000244773"/>
    </source>
</evidence>
<protein>
    <submittedName>
        <fullName evidence="1">Uncharacterized protein</fullName>
    </submittedName>
</protein>
<gene>
    <name evidence="1" type="ORF">TetV_220</name>
</gene>
<proteinExistence type="predicted"/>